<keyword evidence="3" id="KW-0804">Transcription</keyword>
<dbReference type="EMBL" id="CP054803">
    <property type="protein sequence ID" value="QKU20892.1"/>
    <property type="molecule type" value="Genomic_DNA"/>
</dbReference>
<dbReference type="Gene3D" id="1.10.10.60">
    <property type="entry name" value="Homeodomain-like"/>
    <property type="match status" value="1"/>
</dbReference>
<dbReference type="InterPro" id="IPR036271">
    <property type="entry name" value="Tet_transcr_reg_TetR-rel_C_sf"/>
</dbReference>
<dbReference type="Gene3D" id="1.10.357.10">
    <property type="entry name" value="Tetracycline Repressor, domain 2"/>
    <property type="match status" value="1"/>
</dbReference>
<accession>A0A646MN77</accession>
<dbReference type="GO" id="GO:0003700">
    <property type="term" value="F:DNA-binding transcription factor activity"/>
    <property type="evidence" value="ECO:0007669"/>
    <property type="project" value="TreeGrafter"/>
</dbReference>
<dbReference type="GO" id="GO:0000976">
    <property type="term" value="F:transcription cis-regulatory region binding"/>
    <property type="evidence" value="ECO:0007669"/>
    <property type="project" value="TreeGrafter"/>
</dbReference>
<dbReference type="PROSITE" id="PS50977">
    <property type="entry name" value="HTH_TETR_2"/>
    <property type="match status" value="1"/>
</dbReference>
<evidence type="ECO:0000256" key="1">
    <source>
        <dbReference type="ARBA" id="ARBA00023015"/>
    </source>
</evidence>
<dbReference type="PANTHER" id="PTHR30055:SF148">
    <property type="entry name" value="TETR-FAMILY TRANSCRIPTIONAL REGULATOR"/>
    <property type="match status" value="1"/>
</dbReference>
<dbReference type="InterPro" id="IPR009057">
    <property type="entry name" value="Homeodomain-like_sf"/>
</dbReference>
<sequence>MSSDEKSSRRQQCILQAVADALAECEYHQLTIEDVAARAGVGKSTIYRWWKHKSELVLDTFKQHTASVFELDTSKSLKSNLIQQLGSLSQALNHPVGRALLVVIANHRELAGEFFQQYLLPRRQQTHQLIQQAIERGEIRADYPFDLMLDTLYGPIHYQIIFFNRIPDEHYIQNLVELALHPVTVQA</sequence>
<dbReference type="PANTHER" id="PTHR30055">
    <property type="entry name" value="HTH-TYPE TRANSCRIPTIONAL REGULATOR RUTR"/>
    <property type="match status" value="1"/>
</dbReference>
<reference evidence="4 5" key="1">
    <citation type="submission" date="2019-11" db="EMBL/GenBank/DDBJ databases">
        <title>FDA dAtabase for Regulatory Grade micrObial Sequences (FDA-ARGOS): Supporting development and validation of Infectious Disease Dx tests.</title>
        <authorList>
            <person name="Patel R."/>
            <person name="Rucinski S."/>
            <person name="Tallon L."/>
            <person name="Sadzewicz L."/>
            <person name="Vavikolanu K."/>
            <person name="Mehta A."/>
            <person name="Aluvathingal J."/>
            <person name="Nadendla S."/>
            <person name="Nandy P."/>
            <person name="Geyer C."/>
            <person name="Yan Y."/>
            <person name="Sichtig H."/>
        </authorList>
    </citation>
    <scope>NUCLEOTIDE SEQUENCE [LARGE SCALE GENOMIC DNA]</scope>
    <source>
        <strain evidence="4 5">FDAARGOS_557</strain>
    </source>
</reference>
<dbReference type="Pfam" id="PF16859">
    <property type="entry name" value="TetR_C_11"/>
    <property type="match status" value="1"/>
</dbReference>
<keyword evidence="1" id="KW-0805">Transcription regulation</keyword>
<dbReference type="Pfam" id="PF00440">
    <property type="entry name" value="TetR_N"/>
    <property type="match status" value="1"/>
</dbReference>
<dbReference type="InterPro" id="IPR001647">
    <property type="entry name" value="HTH_TetR"/>
</dbReference>
<dbReference type="RefSeq" id="WP_005106275.1">
    <property type="nucleotide sequence ID" value="NZ_CP046296.1"/>
</dbReference>
<protein>
    <submittedName>
        <fullName evidence="4">TetR/AcrR family transcriptional regulator</fullName>
    </submittedName>
</protein>
<evidence type="ECO:0000256" key="3">
    <source>
        <dbReference type="ARBA" id="ARBA00023163"/>
    </source>
</evidence>
<dbReference type="InterPro" id="IPR050109">
    <property type="entry name" value="HTH-type_TetR-like_transc_reg"/>
</dbReference>
<dbReference type="InterPro" id="IPR011075">
    <property type="entry name" value="TetR_C"/>
</dbReference>
<gene>
    <name evidence="4" type="ORF">FOB19_05365</name>
</gene>
<evidence type="ECO:0000313" key="4">
    <source>
        <dbReference type="EMBL" id="QKU20892.1"/>
    </source>
</evidence>
<keyword evidence="2" id="KW-0238">DNA-binding</keyword>
<dbReference type="SUPFAM" id="SSF48498">
    <property type="entry name" value="Tetracyclin repressor-like, C-terminal domain"/>
    <property type="match status" value="1"/>
</dbReference>
<dbReference type="Proteomes" id="UP000509126">
    <property type="component" value="Chromosome"/>
</dbReference>
<dbReference type="SUPFAM" id="SSF46689">
    <property type="entry name" value="Homeodomain-like"/>
    <property type="match status" value="1"/>
</dbReference>
<organism evidence="4 5">
    <name type="scientific">Acinetobacter lwoffii</name>
    <dbReference type="NCBI Taxonomy" id="28090"/>
    <lineage>
        <taxon>Bacteria</taxon>
        <taxon>Pseudomonadati</taxon>
        <taxon>Pseudomonadota</taxon>
        <taxon>Gammaproteobacteria</taxon>
        <taxon>Moraxellales</taxon>
        <taxon>Moraxellaceae</taxon>
        <taxon>Acinetobacter</taxon>
    </lineage>
</organism>
<evidence type="ECO:0000256" key="2">
    <source>
        <dbReference type="ARBA" id="ARBA00023125"/>
    </source>
</evidence>
<name>A0A646MN77_ACILW</name>
<evidence type="ECO:0000313" key="5">
    <source>
        <dbReference type="Proteomes" id="UP000509126"/>
    </source>
</evidence>
<proteinExistence type="predicted"/>
<dbReference type="AlphaFoldDB" id="A0A646MN77"/>